<evidence type="ECO:0000313" key="2">
    <source>
        <dbReference type="EMBL" id="NYT86862.1"/>
    </source>
</evidence>
<organism evidence="2 3">
    <name type="scientific">Pollutimonas harenae</name>
    <dbReference type="NCBI Taxonomy" id="657015"/>
    <lineage>
        <taxon>Bacteria</taxon>
        <taxon>Pseudomonadati</taxon>
        <taxon>Pseudomonadota</taxon>
        <taxon>Betaproteobacteria</taxon>
        <taxon>Burkholderiales</taxon>
        <taxon>Alcaligenaceae</taxon>
        <taxon>Pollutimonas</taxon>
    </lineage>
</organism>
<keyword evidence="3" id="KW-1185">Reference proteome</keyword>
<sequence>MEQTNSPITRSNPSPIIVIIFWLYVGIPLAIGVWETLLKASALFK</sequence>
<gene>
    <name evidence="2" type="ORF">H0A62_14755</name>
</gene>
<comment type="caution">
    <text evidence="2">The sequence shown here is derived from an EMBL/GenBank/DDBJ whole genome shotgun (WGS) entry which is preliminary data.</text>
</comment>
<proteinExistence type="predicted"/>
<accession>A0A853H3Q4</accession>
<name>A0A853H3Q4_9BURK</name>
<dbReference type="Proteomes" id="UP000554144">
    <property type="component" value="Unassembled WGS sequence"/>
</dbReference>
<feature type="transmembrane region" description="Helical" evidence="1">
    <location>
        <begin position="16"/>
        <end position="38"/>
    </location>
</feature>
<keyword evidence="1" id="KW-0812">Transmembrane</keyword>
<reference evidence="2 3" key="1">
    <citation type="submission" date="2020-07" db="EMBL/GenBank/DDBJ databases">
        <title>Taxonomic revisions and descriptions of new bacterial species based on genomic comparisons in the high-G+C-content subgroup of the family Alcaligenaceae.</title>
        <authorList>
            <person name="Szabo A."/>
            <person name="Felfoldi T."/>
        </authorList>
    </citation>
    <scope>NUCLEOTIDE SEQUENCE [LARGE SCALE GENOMIC DNA]</scope>
    <source>
        <strain evidence="2 3">DSM 25667</strain>
    </source>
</reference>
<dbReference type="AlphaFoldDB" id="A0A853H3Q4"/>
<evidence type="ECO:0000256" key="1">
    <source>
        <dbReference type="SAM" id="Phobius"/>
    </source>
</evidence>
<protein>
    <recommendedName>
        <fullName evidence="4">Oxalate:formate antiporter</fullName>
    </recommendedName>
</protein>
<evidence type="ECO:0000313" key="3">
    <source>
        <dbReference type="Proteomes" id="UP000554144"/>
    </source>
</evidence>
<keyword evidence="1" id="KW-0472">Membrane</keyword>
<dbReference type="EMBL" id="JACCEV010000005">
    <property type="protein sequence ID" value="NYT86862.1"/>
    <property type="molecule type" value="Genomic_DNA"/>
</dbReference>
<dbReference type="RefSeq" id="WP_167667517.1">
    <property type="nucleotide sequence ID" value="NZ_JACCEV010000005.1"/>
</dbReference>
<keyword evidence="1" id="KW-1133">Transmembrane helix</keyword>
<evidence type="ECO:0008006" key="4">
    <source>
        <dbReference type="Google" id="ProtNLM"/>
    </source>
</evidence>